<accession>A0A3M3FC02</accession>
<dbReference type="AlphaFoldDB" id="A0A3M3FC02"/>
<name>A0A3M3FC02_PSESG</name>
<dbReference type="InterPro" id="IPR026992">
    <property type="entry name" value="DIOX_N"/>
</dbReference>
<protein>
    <submittedName>
        <fullName evidence="3">2OG-Fe oxygenase protein</fullName>
    </submittedName>
</protein>
<dbReference type="Gene3D" id="2.60.120.330">
    <property type="entry name" value="B-lactam Antibiotic, Isopenicillin N Synthase, Chain"/>
    <property type="match status" value="1"/>
</dbReference>
<dbReference type="InterPro" id="IPR027443">
    <property type="entry name" value="IPNS-like_sf"/>
</dbReference>
<dbReference type="Proteomes" id="UP000279057">
    <property type="component" value="Unassembled WGS sequence"/>
</dbReference>
<comment type="cofactor">
    <cofactor evidence="1">
        <name>Fe(2+)</name>
        <dbReference type="ChEBI" id="CHEBI:29033"/>
    </cofactor>
</comment>
<evidence type="ECO:0000313" key="3">
    <source>
        <dbReference type="EMBL" id="RMM59433.1"/>
    </source>
</evidence>
<evidence type="ECO:0000259" key="2">
    <source>
        <dbReference type="Pfam" id="PF14226"/>
    </source>
</evidence>
<comment type="caution">
    <text evidence="3">The sequence shown here is derived from an EMBL/GenBank/DDBJ whole genome shotgun (WGS) entry which is preliminary data.</text>
</comment>
<dbReference type="PANTHER" id="PTHR47990">
    <property type="entry name" value="2-OXOGLUTARATE (2OG) AND FE(II)-DEPENDENT OXYGENASE SUPERFAMILY PROTEIN-RELATED"/>
    <property type="match status" value="1"/>
</dbReference>
<feature type="domain" description="Non-haem dioxygenase N-terminal" evidence="2">
    <location>
        <begin position="6"/>
        <end position="137"/>
    </location>
</feature>
<dbReference type="SUPFAM" id="SSF51197">
    <property type="entry name" value="Clavaminate synthase-like"/>
    <property type="match status" value="1"/>
</dbReference>
<gene>
    <name evidence="3" type="ORF">ALQ74_03221</name>
</gene>
<dbReference type="EMBL" id="RBOM01000299">
    <property type="protein sequence ID" value="RMM59433.1"/>
    <property type="molecule type" value="Genomic_DNA"/>
</dbReference>
<sequence length="158" mass="17367">MTLHYVPIINLAPYFSGEPDGKAAVAQAVNQACKDIGFLAITEHQIPKELIDKVSGLTRQFFDLPLAEKRKVDRPSPEMVRGYSAIAEESLSYSLEESAPGDLKESFSIGPSNVPNEDYYHNAEAGSHFAPNVWPAEALLPGFKPDWPCAQSGLKLHR</sequence>
<reference evidence="3 4" key="1">
    <citation type="submission" date="2018-08" db="EMBL/GenBank/DDBJ databases">
        <title>Recombination of ecologically and evolutionarily significant loci maintains genetic cohesion in the Pseudomonas syringae species complex.</title>
        <authorList>
            <person name="Dillon M."/>
            <person name="Thakur S."/>
            <person name="Almeida R.N.D."/>
            <person name="Weir B.S."/>
            <person name="Guttman D.S."/>
        </authorList>
    </citation>
    <scope>NUCLEOTIDE SEQUENCE [LARGE SCALE GENOMIC DNA]</scope>
    <source>
        <strain evidence="3 4">ICMP 4332</strain>
    </source>
</reference>
<evidence type="ECO:0000256" key="1">
    <source>
        <dbReference type="ARBA" id="ARBA00001954"/>
    </source>
</evidence>
<proteinExistence type="predicted"/>
<dbReference type="InterPro" id="IPR050231">
    <property type="entry name" value="Iron_ascorbate_oxido_reductase"/>
</dbReference>
<dbReference type="Pfam" id="PF14226">
    <property type="entry name" value="DIOX_N"/>
    <property type="match status" value="1"/>
</dbReference>
<evidence type="ECO:0000313" key="4">
    <source>
        <dbReference type="Proteomes" id="UP000279057"/>
    </source>
</evidence>
<organism evidence="3 4">
    <name type="scientific">Pseudomonas savastanoi pv. glycinea</name>
    <name type="common">Pseudomonas syringae pv. glycinea</name>
    <dbReference type="NCBI Taxonomy" id="318"/>
    <lineage>
        <taxon>Bacteria</taxon>
        <taxon>Pseudomonadati</taxon>
        <taxon>Pseudomonadota</taxon>
        <taxon>Gammaproteobacteria</taxon>
        <taxon>Pseudomonadales</taxon>
        <taxon>Pseudomonadaceae</taxon>
        <taxon>Pseudomonas</taxon>
    </lineage>
</organism>